<dbReference type="AlphaFoldDB" id="A0A2H3CSV3"/>
<dbReference type="EMBL" id="KZ293719">
    <property type="protein sequence ID" value="PBK82272.1"/>
    <property type="molecule type" value="Genomic_DNA"/>
</dbReference>
<proteinExistence type="predicted"/>
<sequence>MSNSFLVQTSLSHTVKAAKHPIRGRMFPSGAPIITSLSCSKESVTFRREHGRVEKGGASVHRTDPDIAEDALLTTANGERHYYYKDSSRHPFLQVPSIPLPLLLKSRVSFHCAARYLPANQGFGLRASFILGKCGELRSMIVFDVVFLSGGRIDENGLSIFEFAILALNLIHTSLQRRSTGYGSLMIQEDVIRWNCQGLWSVLMAVNILKMLVEVHLWFTLAEYCHNRIRSTSHEHTRIPTEWMITGSVLILAFDNVPTGKGLSEGGALIVFKASASANDIVSDDAPTLSDHPPSISCQNAPSFRLHGDPQRFLRQASVVAFFLEIILDAQSEGSDTNLERTFG</sequence>
<dbReference type="InParanoid" id="A0A2H3CSV3"/>
<evidence type="ECO:0000313" key="2">
    <source>
        <dbReference type="Proteomes" id="UP000217790"/>
    </source>
</evidence>
<name>A0A2H3CSV3_ARMGA</name>
<dbReference type="OrthoDB" id="10513276at2759"/>
<keyword evidence="2" id="KW-1185">Reference proteome</keyword>
<protein>
    <submittedName>
        <fullName evidence="1">Uncharacterized protein</fullName>
    </submittedName>
</protein>
<evidence type="ECO:0000313" key="1">
    <source>
        <dbReference type="EMBL" id="PBK82272.1"/>
    </source>
</evidence>
<organism evidence="1 2">
    <name type="scientific">Armillaria gallica</name>
    <name type="common">Bulbous honey fungus</name>
    <name type="synonym">Armillaria bulbosa</name>
    <dbReference type="NCBI Taxonomy" id="47427"/>
    <lineage>
        <taxon>Eukaryota</taxon>
        <taxon>Fungi</taxon>
        <taxon>Dikarya</taxon>
        <taxon>Basidiomycota</taxon>
        <taxon>Agaricomycotina</taxon>
        <taxon>Agaricomycetes</taxon>
        <taxon>Agaricomycetidae</taxon>
        <taxon>Agaricales</taxon>
        <taxon>Marasmiineae</taxon>
        <taxon>Physalacriaceae</taxon>
        <taxon>Armillaria</taxon>
    </lineage>
</organism>
<reference evidence="2" key="1">
    <citation type="journal article" date="2017" name="Nat. Ecol. Evol.">
        <title>Genome expansion and lineage-specific genetic innovations in the forest pathogenic fungi Armillaria.</title>
        <authorList>
            <person name="Sipos G."/>
            <person name="Prasanna A.N."/>
            <person name="Walter M.C."/>
            <person name="O'Connor E."/>
            <person name="Balint B."/>
            <person name="Krizsan K."/>
            <person name="Kiss B."/>
            <person name="Hess J."/>
            <person name="Varga T."/>
            <person name="Slot J."/>
            <person name="Riley R."/>
            <person name="Boka B."/>
            <person name="Rigling D."/>
            <person name="Barry K."/>
            <person name="Lee J."/>
            <person name="Mihaltcheva S."/>
            <person name="LaButti K."/>
            <person name="Lipzen A."/>
            <person name="Waldron R."/>
            <person name="Moloney N.M."/>
            <person name="Sperisen C."/>
            <person name="Kredics L."/>
            <person name="Vagvoelgyi C."/>
            <person name="Patrignani A."/>
            <person name="Fitzpatrick D."/>
            <person name="Nagy I."/>
            <person name="Doyle S."/>
            <person name="Anderson J.B."/>
            <person name="Grigoriev I.V."/>
            <person name="Gueldener U."/>
            <person name="Muensterkoetter M."/>
            <person name="Nagy L.G."/>
        </authorList>
    </citation>
    <scope>NUCLEOTIDE SEQUENCE [LARGE SCALE GENOMIC DNA]</scope>
    <source>
        <strain evidence="2">Ar21-2</strain>
    </source>
</reference>
<accession>A0A2H3CSV3</accession>
<dbReference type="Proteomes" id="UP000217790">
    <property type="component" value="Unassembled WGS sequence"/>
</dbReference>
<gene>
    <name evidence="1" type="ORF">ARMGADRAFT_1038732</name>
</gene>